<dbReference type="PANTHER" id="PTHR13696">
    <property type="entry name" value="P-LOOP CONTAINING NUCLEOSIDE TRIPHOSPHATE HYDROLASE"/>
    <property type="match status" value="1"/>
</dbReference>
<dbReference type="InterPro" id="IPR050678">
    <property type="entry name" value="DNA_Partitioning_ATPase"/>
</dbReference>
<feature type="non-terminal residue" evidence="1">
    <location>
        <position position="1"/>
    </location>
</feature>
<name>X0SST5_9ZZZZ</name>
<accession>X0SST5</accession>
<dbReference type="AlphaFoldDB" id="X0SST5"/>
<protein>
    <recommendedName>
        <fullName evidence="2">AAA domain-containing protein</fullName>
    </recommendedName>
</protein>
<dbReference type="EMBL" id="BARS01000544">
    <property type="protein sequence ID" value="GAF78952.1"/>
    <property type="molecule type" value="Genomic_DNA"/>
</dbReference>
<sequence length="97" mass="10678">DAVLRAIQGVQRQRNPDLKLLGILLTMYESGIPYCTEVKNEVISHFPDDVFETIIPRNVALSEAAGYGQPITVYAPRSAGCLGYVRLAREVINATET</sequence>
<proteinExistence type="predicted"/>
<reference evidence="1" key="1">
    <citation type="journal article" date="2014" name="Front. Microbiol.">
        <title>High frequency of phylogenetically diverse reductive dehalogenase-homologous genes in deep subseafloor sedimentary metagenomes.</title>
        <authorList>
            <person name="Kawai M."/>
            <person name="Futagami T."/>
            <person name="Toyoda A."/>
            <person name="Takaki Y."/>
            <person name="Nishi S."/>
            <person name="Hori S."/>
            <person name="Arai W."/>
            <person name="Tsubouchi T."/>
            <person name="Morono Y."/>
            <person name="Uchiyama I."/>
            <person name="Ito T."/>
            <person name="Fujiyama A."/>
            <person name="Inagaki F."/>
            <person name="Takami H."/>
        </authorList>
    </citation>
    <scope>NUCLEOTIDE SEQUENCE</scope>
    <source>
        <strain evidence="1">Expedition CK06-06</strain>
    </source>
</reference>
<evidence type="ECO:0000313" key="1">
    <source>
        <dbReference type="EMBL" id="GAF78952.1"/>
    </source>
</evidence>
<dbReference type="SUPFAM" id="SSF52540">
    <property type="entry name" value="P-loop containing nucleoside triphosphate hydrolases"/>
    <property type="match status" value="1"/>
</dbReference>
<dbReference type="PANTHER" id="PTHR13696:SF52">
    <property type="entry name" value="PARA FAMILY PROTEIN CT_582"/>
    <property type="match status" value="1"/>
</dbReference>
<evidence type="ECO:0008006" key="2">
    <source>
        <dbReference type="Google" id="ProtNLM"/>
    </source>
</evidence>
<comment type="caution">
    <text evidence="1">The sequence shown here is derived from an EMBL/GenBank/DDBJ whole genome shotgun (WGS) entry which is preliminary data.</text>
</comment>
<organism evidence="1">
    <name type="scientific">marine sediment metagenome</name>
    <dbReference type="NCBI Taxonomy" id="412755"/>
    <lineage>
        <taxon>unclassified sequences</taxon>
        <taxon>metagenomes</taxon>
        <taxon>ecological metagenomes</taxon>
    </lineage>
</organism>
<dbReference type="InterPro" id="IPR027417">
    <property type="entry name" value="P-loop_NTPase"/>
</dbReference>
<dbReference type="Gene3D" id="3.40.50.300">
    <property type="entry name" value="P-loop containing nucleotide triphosphate hydrolases"/>
    <property type="match status" value="1"/>
</dbReference>
<gene>
    <name evidence="1" type="ORF">S01H1_01287</name>
</gene>